<evidence type="ECO:0000256" key="3">
    <source>
        <dbReference type="ARBA" id="ARBA00022833"/>
    </source>
</evidence>
<keyword evidence="7" id="KW-1185">Reference proteome</keyword>
<sequence>MAVTCAGCGRSSERLLKCSRCQSREYCGSECQKNDWPTHKSLCERQNYILKVNLHPRHITNPRISRTLSCPAASTFAKLHTALIVAFGWSNTHLYDFSIYDQDIEQGRENRLSGPQPIYKITDPASEEDTFQMPSMPPSKDSSRMKLFQVLDNATTRSKAFTYEYDFGDGWEHVIKCNGRAPTTDHFICLDGEGHGCAEDVGGWHGWLGLREAYDAPNPNRDQKERRKWFERFASNGDPEGLRGDLKWRWDKENINRILAEHRTSRPNRQQPVLPNVLLLSLGKVEWFDEMYGPLLSQLRSKATVIERTHISSVMEALSTGVNSYAAVVITDATILQPEMEAVRSKVVDYARNGGTLLISFSFSSFATPPLAKRFFKDTLGVDWSFGDYQRSTFQLNTHPQTTLYRRGSGSEATAYDEMKEEFSMKALHLEDVAENDRVYIAPYGSRQTPAAFSKYGEGYLGYIGDVNTEVEVGPLLLRMCGV</sequence>
<feature type="domain" description="MYND-type" evidence="5">
    <location>
        <begin position="5"/>
        <end position="43"/>
    </location>
</feature>
<dbReference type="PROSITE" id="PS01360">
    <property type="entry name" value="ZF_MYND_1"/>
    <property type="match status" value="1"/>
</dbReference>
<dbReference type="Pfam" id="PF01753">
    <property type="entry name" value="zf-MYND"/>
    <property type="match status" value="1"/>
</dbReference>
<dbReference type="AlphaFoldDB" id="A0A6A6GB11"/>
<accession>A0A6A6GB11</accession>
<keyword evidence="2 4" id="KW-0863">Zinc-finger</keyword>
<dbReference type="EMBL" id="ML992507">
    <property type="protein sequence ID" value="KAF2222902.1"/>
    <property type="molecule type" value="Genomic_DNA"/>
</dbReference>
<evidence type="ECO:0000256" key="1">
    <source>
        <dbReference type="ARBA" id="ARBA00022723"/>
    </source>
</evidence>
<dbReference type="PROSITE" id="PS50865">
    <property type="entry name" value="ZF_MYND_2"/>
    <property type="match status" value="1"/>
</dbReference>
<evidence type="ECO:0000313" key="6">
    <source>
        <dbReference type="EMBL" id="KAF2222902.1"/>
    </source>
</evidence>
<dbReference type="PANTHER" id="PTHR41878:SF1">
    <property type="entry name" value="TNPR PROTEIN"/>
    <property type="match status" value="1"/>
</dbReference>
<dbReference type="SUPFAM" id="SSF159941">
    <property type="entry name" value="MM3350-like"/>
    <property type="match status" value="1"/>
</dbReference>
<dbReference type="Gene3D" id="6.10.140.2220">
    <property type="match status" value="1"/>
</dbReference>
<evidence type="ECO:0000313" key="7">
    <source>
        <dbReference type="Proteomes" id="UP000799538"/>
    </source>
</evidence>
<keyword evidence="1" id="KW-0479">Metal-binding</keyword>
<gene>
    <name evidence="6" type="ORF">BDZ85DRAFT_262636</name>
</gene>
<dbReference type="InterPro" id="IPR012912">
    <property type="entry name" value="Plasmid_pRiA4b_Orf3-like"/>
</dbReference>
<evidence type="ECO:0000259" key="5">
    <source>
        <dbReference type="PROSITE" id="PS50865"/>
    </source>
</evidence>
<dbReference type="Pfam" id="PF07929">
    <property type="entry name" value="PRiA4_ORF3"/>
    <property type="match status" value="1"/>
</dbReference>
<dbReference type="InterPro" id="IPR024047">
    <property type="entry name" value="MM3350-like_sf"/>
</dbReference>
<keyword evidence="3" id="KW-0862">Zinc</keyword>
<dbReference type="PANTHER" id="PTHR41878">
    <property type="entry name" value="LEXA REPRESSOR-RELATED"/>
    <property type="match status" value="1"/>
</dbReference>
<dbReference type="SUPFAM" id="SSF144232">
    <property type="entry name" value="HIT/MYND zinc finger-like"/>
    <property type="match status" value="1"/>
</dbReference>
<dbReference type="GO" id="GO:0008270">
    <property type="term" value="F:zinc ion binding"/>
    <property type="evidence" value="ECO:0007669"/>
    <property type="project" value="UniProtKB-KW"/>
</dbReference>
<evidence type="ECO:0000256" key="2">
    <source>
        <dbReference type="ARBA" id="ARBA00022771"/>
    </source>
</evidence>
<dbReference type="OrthoDB" id="245563at2759"/>
<reference evidence="7" key="1">
    <citation type="journal article" date="2020" name="Stud. Mycol.">
        <title>101 Dothideomycetes genomes: A test case for predicting lifestyles and emergence of pathogens.</title>
        <authorList>
            <person name="Haridas S."/>
            <person name="Albert R."/>
            <person name="Binder M."/>
            <person name="Bloem J."/>
            <person name="LaButti K."/>
            <person name="Salamov A."/>
            <person name="Andreopoulos B."/>
            <person name="Baker S."/>
            <person name="Barry K."/>
            <person name="Bills G."/>
            <person name="Bluhm B."/>
            <person name="Cannon C."/>
            <person name="Castanera R."/>
            <person name="Culley D."/>
            <person name="Daum C."/>
            <person name="Ezra D."/>
            <person name="Gonzalez J."/>
            <person name="Henrissat B."/>
            <person name="Kuo A."/>
            <person name="Liang C."/>
            <person name="Lipzen A."/>
            <person name="Lutzoni F."/>
            <person name="Magnuson J."/>
            <person name="Mondo S."/>
            <person name="Nolan M."/>
            <person name="Ohm R."/>
            <person name="Pangilinan J."/>
            <person name="Park H.-J."/>
            <person name="Ramirez L."/>
            <person name="Alfaro M."/>
            <person name="Sun H."/>
            <person name="Tritt A."/>
            <person name="Yoshinaga Y."/>
            <person name="Zwiers L.-H."/>
            <person name="Turgeon B."/>
            <person name="Goodwin S."/>
            <person name="Spatafora J."/>
            <person name="Crous P."/>
            <person name="Grigoriev I."/>
        </authorList>
    </citation>
    <scope>NUCLEOTIDE SEQUENCE [LARGE SCALE GENOMIC DNA]</scope>
    <source>
        <strain evidence="7">CECT 20119</strain>
    </source>
</reference>
<organism evidence="6 7">
    <name type="scientific">Elsinoe ampelina</name>
    <dbReference type="NCBI Taxonomy" id="302913"/>
    <lineage>
        <taxon>Eukaryota</taxon>
        <taxon>Fungi</taxon>
        <taxon>Dikarya</taxon>
        <taxon>Ascomycota</taxon>
        <taxon>Pezizomycotina</taxon>
        <taxon>Dothideomycetes</taxon>
        <taxon>Dothideomycetidae</taxon>
        <taxon>Myriangiales</taxon>
        <taxon>Elsinoaceae</taxon>
        <taxon>Elsinoe</taxon>
    </lineage>
</organism>
<protein>
    <submittedName>
        <fullName evidence="6">U1biquitin-specific peptidase-like protein</fullName>
    </submittedName>
</protein>
<name>A0A6A6GB11_9PEZI</name>
<evidence type="ECO:0000256" key="4">
    <source>
        <dbReference type="PROSITE-ProRule" id="PRU00134"/>
    </source>
</evidence>
<proteinExistence type="predicted"/>
<dbReference type="Proteomes" id="UP000799538">
    <property type="component" value="Unassembled WGS sequence"/>
</dbReference>
<dbReference type="Gene3D" id="3.10.290.30">
    <property type="entry name" value="MM3350-like"/>
    <property type="match status" value="1"/>
</dbReference>
<dbReference type="InterPro" id="IPR002893">
    <property type="entry name" value="Znf_MYND"/>
</dbReference>